<dbReference type="InterPro" id="IPR043128">
    <property type="entry name" value="Rev_trsase/Diguanyl_cyclase"/>
</dbReference>
<reference evidence="2" key="1">
    <citation type="journal article" date="2022" name="Int. J. Mol. Sci.">
        <title>Draft Genome of Tanacetum Coccineum: Genomic Comparison of Closely Related Tanacetum-Family Plants.</title>
        <authorList>
            <person name="Yamashiro T."/>
            <person name="Shiraishi A."/>
            <person name="Nakayama K."/>
            <person name="Satake H."/>
        </authorList>
    </citation>
    <scope>NUCLEOTIDE SEQUENCE</scope>
</reference>
<organism evidence="2 3">
    <name type="scientific">Tanacetum coccineum</name>
    <dbReference type="NCBI Taxonomy" id="301880"/>
    <lineage>
        <taxon>Eukaryota</taxon>
        <taxon>Viridiplantae</taxon>
        <taxon>Streptophyta</taxon>
        <taxon>Embryophyta</taxon>
        <taxon>Tracheophyta</taxon>
        <taxon>Spermatophyta</taxon>
        <taxon>Magnoliopsida</taxon>
        <taxon>eudicotyledons</taxon>
        <taxon>Gunneridae</taxon>
        <taxon>Pentapetalae</taxon>
        <taxon>asterids</taxon>
        <taxon>campanulids</taxon>
        <taxon>Asterales</taxon>
        <taxon>Asteraceae</taxon>
        <taxon>Asteroideae</taxon>
        <taxon>Anthemideae</taxon>
        <taxon>Anthemidinae</taxon>
        <taxon>Tanacetum</taxon>
    </lineage>
</organism>
<gene>
    <name evidence="2" type="ORF">Tco_0652758</name>
</gene>
<keyword evidence="3" id="KW-1185">Reference proteome</keyword>
<proteinExistence type="predicted"/>
<protein>
    <recommendedName>
        <fullName evidence="4">Reverse transcriptase domain-containing protein</fullName>
    </recommendedName>
</protein>
<dbReference type="Gene3D" id="3.30.70.270">
    <property type="match status" value="1"/>
</dbReference>
<dbReference type="PANTHER" id="PTHR37984:SF5">
    <property type="entry name" value="PROTEIN NYNRIN-LIKE"/>
    <property type="match status" value="1"/>
</dbReference>
<reference evidence="2" key="2">
    <citation type="submission" date="2022-01" db="EMBL/GenBank/DDBJ databases">
        <authorList>
            <person name="Yamashiro T."/>
            <person name="Shiraishi A."/>
            <person name="Satake H."/>
            <person name="Nakayama K."/>
        </authorList>
    </citation>
    <scope>NUCLEOTIDE SEQUENCE</scope>
</reference>
<feature type="compositionally biased region" description="Acidic residues" evidence="1">
    <location>
        <begin position="472"/>
        <end position="486"/>
    </location>
</feature>
<feature type="region of interest" description="Disordered" evidence="1">
    <location>
        <begin position="680"/>
        <end position="699"/>
    </location>
</feature>
<evidence type="ECO:0000256" key="1">
    <source>
        <dbReference type="SAM" id="MobiDB-lite"/>
    </source>
</evidence>
<dbReference type="EMBL" id="BQNB010009047">
    <property type="protein sequence ID" value="GJS57974.1"/>
    <property type="molecule type" value="Genomic_DNA"/>
</dbReference>
<dbReference type="InterPro" id="IPR050951">
    <property type="entry name" value="Retrovirus_Pol_polyprotein"/>
</dbReference>
<feature type="compositionally biased region" description="Pro residues" evidence="1">
    <location>
        <begin position="404"/>
        <end position="417"/>
    </location>
</feature>
<feature type="compositionally biased region" description="Basic and acidic residues" evidence="1">
    <location>
        <begin position="461"/>
        <end position="471"/>
    </location>
</feature>
<comment type="caution">
    <text evidence="2">The sequence shown here is derived from an EMBL/GenBank/DDBJ whole genome shotgun (WGS) entry which is preliminary data.</text>
</comment>
<evidence type="ECO:0000313" key="2">
    <source>
        <dbReference type="EMBL" id="GJS57974.1"/>
    </source>
</evidence>
<dbReference type="Proteomes" id="UP001151760">
    <property type="component" value="Unassembled WGS sequence"/>
</dbReference>
<feature type="region of interest" description="Disordered" evidence="1">
    <location>
        <begin position="384"/>
        <end position="436"/>
    </location>
</feature>
<accession>A0ABQ4WYJ4</accession>
<dbReference type="PANTHER" id="PTHR37984">
    <property type="entry name" value="PROTEIN CBG26694"/>
    <property type="match status" value="1"/>
</dbReference>
<sequence length="699" mass="77313">MGGRITLGPSTLGKSSKKAFVKGIVHRLILQNGLKTSTTSNRKATKDVNTGLKTGTVPGMTPGAQALTAIQTMAYQPKSVTTGSLSGGLGEVNHYGGSKPSMLQDATHHHDGLVCSFKCTNCKRIGQSARIVISQVVTTNKPKDPKGAKSKEFHLLCGLRIVRIPFENEILIVRGDGSDNEHGSRLSVISCTKTHKYLLKGCHVFLAHVTMKKAEDKSEEKRLEDVPIVRDFPEVFPKDFLGIPPTRQVEFQIDLILGAAPVAQAPYRLAPSEIKEFQGIHMDPAKIESIKDWASPKTAAEIRQFLGLAGYYRRFIKGFSKIAKSMTKLTQKKVKFDWGDKEETAFQLIKNTVMSYLTVFYTYVYSDSEPWRFQWVFDDELEAPEEAPQCPGQAPPSSDYVPGPEHPPSPDYVPGPKYPEYLVPSDDEVPIEDQPLPADASPIALLAGYVANFDPLEEDPKENFEEYPADRGDDDDDDEEEEEDEEHLAPADSTTLPTVDPVPSAEDTKAFETNESAPTTPAPSPRLRRARISKRARFTTPSGRFEVGESLSTAAARQTGHTLAHRVDYGFIDTMDASIRASESRAMTAVGEVNKRVTDLAITQRQETHELQVRCEDAQDDRALLRAQVSLLTRERRYFRSMASSYEREAADARRAWAHSKSRSQAMEAQIRALQRDVDLVRTAEAGPQDGPADAGSSY</sequence>
<name>A0ABQ4WYJ4_9ASTR</name>
<feature type="region of interest" description="Disordered" evidence="1">
    <location>
        <begin position="457"/>
        <end position="530"/>
    </location>
</feature>
<evidence type="ECO:0008006" key="4">
    <source>
        <dbReference type="Google" id="ProtNLM"/>
    </source>
</evidence>
<dbReference type="SUPFAM" id="SSF56672">
    <property type="entry name" value="DNA/RNA polymerases"/>
    <property type="match status" value="1"/>
</dbReference>
<dbReference type="InterPro" id="IPR043502">
    <property type="entry name" value="DNA/RNA_pol_sf"/>
</dbReference>
<evidence type="ECO:0000313" key="3">
    <source>
        <dbReference type="Proteomes" id="UP001151760"/>
    </source>
</evidence>